<sequence>MITTAGAHGCNQYRCSALRTPGAPCEVGAGVATSPDGKEMFCLGKGPDTNVWTVLIDA</sequence>
<protein>
    <submittedName>
        <fullName evidence="1">Uncharacterized protein</fullName>
    </submittedName>
</protein>
<evidence type="ECO:0000313" key="2">
    <source>
        <dbReference type="Proteomes" id="UP000233766"/>
    </source>
</evidence>
<accession>A0A2N3V4H6</accession>
<dbReference type="EMBL" id="PJMW01000004">
    <property type="protein sequence ID" value="PKV76476.1"/>
    <property type="molecule type" value="Genomic_DNA"/>
</dbReference>
<organism evidence="1 2">
    <name type="scientific">Nocardia fluminea</name>
    <dbReference type="NCBI Taxonomy" id="134984"/>
    <lineage>
        <taxon>Bacteria</taxon>
        <taxon>Bacillati</taxon>
        <taxon>Actinomycetota</taxon>
        <taxon>Actinomycetes</taxon>
        <taxon>Mycobacteriales</taxon>
        <taxon>Nocardiaceae</taxon>
        <taxon>Nocardia</taxon>
    </lineage>
</organism>
<comment type="caution">
    <text evidence="1">The sequence shown here is derived from an EMBL/GenBank/DDBJ whole genome shotgun (WGS) entry which is preliminary data.</text>
</comment>
<gene>
    <name evidence="1" type="ORF">ATK86_7401</name>
</gene>
<evidence type="ECO:0000313" key="1">
    <source>
        <dbReference type="EMBL" id="PKV76476.1"/>
    </source>
</evidence>
<proteinExistence type="predicted"/>
<reference evidence="1 2" key="1">
    <citation type="submission" date="2017-12" db="EMBL/GenBank/DDBJ databases">
        <title>Sequencing the genomes of 1000 Actinobacteria strains.</title>
        <authorList>
            <person name="Klenk H.-P."/>
        </authorList>
    </citation>
    <scope>NUCLEOTIDE SEQUENCE [LARGE SCALE GENOMIC DNA]</scope>
    <source>
        <strain evidence="1 2">DSM 44489</strain>
    </source>
</reference>
<name>A0A2N3V4H6_9NOCA</name>
<dbReference type="AlphaFoldDB" id="A0A2N3V4H6"/>
<dbReference type="Proteomes" id="UP000233766">
    <property type="component" value="Unassembled WGS sequence"/>
</dbReference>
<keyword evidence="2" id="KW-1185">Reference proteome</keyword>